<feature type="non-terminal residue" evidence="2">
    <location>
        <position position="413"/>
    </location>
</feature>
<name>X6LJR9_RETFI</name>
<sequence length="413" mass="47093">MTEDSKLSQHESHVSASNRTNDYGFDDSESEVYTIADNVKMLHGHALRVFYSGKVTDRFDELKAHHLGIDDEEYKKTITNAAEALEESVTYVLKEDKNIDRIFKTSEWKNCEGLLGLCSMEGKYKGCIHRCWGIINADGSTSEVKYQANLEFIQELKKRLHNLLHPLPIEDLTKNLSLKMEPQTQEKASAVKPLAEDPLVEAIWRQFAGNIKNIISRKTLGSTFSTSIIKDDIDLLAHVRLFNLSQEREIKKAEDQKMDNGQSFMKTIIFRNKSQVNDEQKIIKYSYGRVDWVIPTTYTKSESCYSGIFNRMDGLLKQLNKTDRYIVTQIRAFLGKGELDSYSSQMSALCCELTYLLFGTEVARNPGCILLHQMMLDLIEHGAMLKIGPDSEVRATFKIFFESMLMPMAMTAA</sequence>
<keyword evidence="3" id="KW-1185">Reference proteome</keyword>
<dbReference type="EMBL" id="ASPP01039589">
    <property type="protein sequence ID" value="ETO00955.1"/>
    <property type="molecule type" value="Genomic_DNA"/>
</dbReference>
<gene>
    <name evidence="2" type="ORF">RFI_36485</name>
</gene>
<accession>X6LJR9</accession>
<protein>
    <submittedName>
        <fullName evidence="2">Uncharacterized protein</fullName>
    </submittedName>
</protein>
<evidence type="ECO:0000313" key="3">
    <source>
        <dbReference type="Proteomes" id="UP000023152"/>
    </source>
</evidence>
<dbReference type="AlphaFoldDB" id="X6LJR9"/>
<reference evidence="2 3" key="1">
    <citation type="journal article" date="2013" name="Curr. Biol.">
        <title>The Genome of the Foraminiferan Reticulomyxa filosa.</title>
        <authorList>
            <person name="Glockner G."/>
            <person name="Hulsmann N."/>
            <person name="Schleicher M."/>
            <person name="Noegel A.A."/>
            <person name="Eichinger L."/>
            <person name="Gallinger C."/>
            <person name="Pawlowski J."/>
            <person name="Sierra R."/>
            <person name="Euteneuer U."/>
            <person name="Pillet L."/>
            <person name="Moustafa A."/>
            <person name="Platzer M."/>
            <person name="Groth M."/>
            <person name="Szafranski K."/>
            <person name="Schliwa M."/>
        </authorList>
    </citation>
    <scope>NUCLEOTIDE SEQUENCE [LARGE SCALE GENOMIC DNA]</scope>
</reference>
<dbReference type="Proteomes" id="UP000023152">
    <property type="component" value="Unassembled WGS sequence"/>
</dbReference>
<evidence type="ECO:0000256" key="1">
    <source>
        <dbReference type="SAM" id="MobiDB-lite"/>
    </source>
</evidence>
<evidence type="ECO:0000313" key="2">
    <source>
        <dbReference type="EMBL" id="ETO00955.1"/>
    </source>
</evidence>
<feature type="region of interest" description="Disordered" evidence="1">
    <location>
        <begin position="1"/>
        <end position="22"/>
    </location>
</feature>
<comment type="caution">
    <text evidence="2">The sequence shown here is derived from an EMBL/GenBank/DDBJ whole genome shotgun (WGS) entry which is preliminary data.</text>
</comment>
<proteinExistence type="predicted"/>
<organism evidence="2 3">
    <name type="scientific">Reticulomyxa filosa</name>
    <dbReference type="NCBI Taxonomy" id="46433"/>
    <lineage>
        <taxon>Eukaryota</taxon>
        <taxon>Sar</taxon>
        <taxon>Rhizaria</taxon>
        <taxon>Retaria</taxon>
        <taxon>Foraminifera</taxon>
        <taxon>Monothalamids</taxon>
        <taxon>Reticulomyxidae</taxon>
        <taxon>Reticulomyxa</taxon>
    </lineage>
</organism>
<feature type="compositionally biased region" description="Basic and acidic residues" evidence="1">
    <location>
        <begin position="1"/>
        <end position="13"/>
    </location>
</feature>